<feature type="region of interest" description="Disordered" evidence="1">
    <location>
        <begin position="151"/>
        <end position="192"/>
    </location>
</feature>
<sequence length="192" mass="22079">MAYAKARSKHMNFSTASLVGTYVYENHLTIPKSLSISSRQKGKQDRLQISAPGILTENLTKVTSTKIDQFERIANHCLAHPNHRPIKRTESKATEFNHCIPENLQANQSHPKSTQLKTTHSPTTPICNPLLFSQIQELYHSSTLNKSWVFNSGSHKKSNKQLEEENRGQKKHLYKHNSHQMKKNKRKKKTRN</sequence>
<evidence type="ECO:0000313" key="2">
    <source>
        <dbReference type="EMBL" id="MBX32593.1"/>
    </source>
</evidence>
<protein>
    <submittedName>
        <fullName evidence="2">Uncharacterized protein</fullName>
    </submittedName>
</protein>
<evidence type="ECO:0000256" key="1">
    <source>
        <dbReference type="SAM" id="MobiDB-lite"/>
    </source>
</evidence>
<accession>A0A2P2MQU6</accession>
<dbReference type="AlphaFoldDB" id="A0A2P2MQU6"/>
<organism evidence="2">
    <name type="scientific">Rhizophora mucronata</name>
    <name type="common">Asiatic mangrove</name>
    <dbReference type="NCBI Taxonomy" id="61149"/>
    <lineage>
        <taxon>Eukaryota</taxon>
        <taxon>Viridiplantae</taxon>
        <taxon>Streptophyta</taxon>
        <taxon>Embryophyta</taxon>
        <taxon>Tracheophyta</taxon>
        <taxon>Spermatophyta</taxon>
        <taxon>Magnoliopsida</taxon>
        <taxon>eudicotyledons</taxon>
        <taxon>Gunneridae</taxon>
        <taxon>Pentapetalae</taxon>
        <taxon>rosids</taxon>
        <taxon>fabids</taxon>
        <taxon>Malpighiales</taxon>
        <taxon>Rhizophoraceae</taxon>
        <taxon>Rhizophora</taxon>
    </lineage>
</organism>
<feature type="compositionally biased region" description="Basic residues" evidence="1">
    <location>
        <begin position="169"/>
        <end position="192"/>
    </location>
</feature>
<name>A0A2P2MQU6_RHIMU</name>
<reference evidence="2" key="1">
    <citation type="submission" date="2018-02" db="EMBL/GenBank/DDBJ databases">
        <title>Rhizophora mucronata_Transcriptome.</title>
        <authorList>
            <person name="Meera S.P."/>
            <person name="Sreeshan A."/>
            <person name="Augustine A."/>
        </authorList>
    </citation>
    <scope>NUCLEOTIDE SEQUENCE</scope>
    <source>
        <tissue evidence="2">Leaf</tissue>
    </source>
</reference>
<dbReference type="EMBL" id="GGEC01052109">
    <property type="protein sequence ID" value="MBX32593.1"/>
    <property type="molecule type" value="Transcribed_RNA"/>
</dbReference>
<proteinExistence type="predicted"/>